<feature type="region of interest" description="Disordered" evidence="1">
    <location>
        <begin position="620"/>
        <end position="657"/>
    </location>
</feature>
<dbReference type="EMBL" id="LN890956">
    <property type="protein sequence ID" value="CUS14697.1"/>
    <property type="molecule type" value="Genomic_DNA"/>
</dbReference>
<feature type="compositionally biased region" description="Polar residues" evidence="1">
    <location>
        <begin position="637"/>
        <end position="651"/>
    </location>
</feature>
<evidence type="ECO:0000313" key="2">
    <source>
        <dbReference type="EMBL" id="CUS14697.1"/>
    </source>
</evidence>
<feature type="compositionally biased region" description="Polar residues" evidence="1">
    <location>
        <begin position="1"/>
        <end position="11"/>
    </location>
</feature>
<keyword evidence="3" id="KW-1185">Reference proteome</keyword>
<feature type="region of interest" description="Disordered" evidence="1">
    <location>
        <begin position="1"/>
        <end position="107"/>
    </location>
</feature>
<feature type="compositionally biased region" description="Basic and acidic residues" evidence="1">
    <location>
        <begin position="56"/>
        <end position="72"/>
    </location>
</feature>
<feature type="compositionally biased region" description="Pro residues" evidence="1">
    <location>
        <begin position="703"/>
        <end position="714"/>
    </location>
</feature>
<feature type="region of interest" description="Disordered" evidence="1">
    <location>
        <begin position="250"/>
        <end position="270"/>
    </location>
</feature>
<dbReference type="Proteomes" id="UP001412239">
    <property type="component" value="Unassembled WGS sequence"/>
</dbReference>
<feature type="region of interest" description="Disordered" evidence="1">
    <location>
        <begin position="703"/>
        <end position="729"/>
    </location>
</feature>
<feature type="compositionally biased region" description="Basic and acidic residues" evidence="1">
    <location>
        <begin position="250"/>
        <end position="259"/>
    </location>
</feature>
<name>A0A292Q7N6_9PEZI</name>
<feature type="compositionally biased region" description="Low complexity" evidence="1">
    <location>
        <begin position="41"/>
        <end position="55"/>
    </location>
</feature>
<feature type="region of interest" description="Disordered" evidence="1">
    <location>
        <begin position="138"/>
        <end position="159"/>
    </location>
</feature>
<gene>
    <name evidence="2" type="ORF">GSTUAT00001222001</name>
</gene>
<feature type="region of interest" description="Disordered" evidence="1">
    <location>
        <begin position="750"/>
        <end position="773"/>
    </location>
</feature>
<evidence type="ECO:0000313" key="3">
    <source>
        <dbReference type="Proteomes" id="UP001412239"/>
    </source>
</evidence>
<evidence type="ECO:0000256" key="1">
    <source>
        <dbReference type="SAM" id="MobiDB-lite"/>
    </source>
</evidence>
<reference evidence="2" key="1">
    <citation type="submission" date="2015-10" db="EMBL/GenBank/DDBJ databases">
        <authorList>
            <person name="Regsiter A."/>
            <person name="william w."/>
        </authorList>
    </citation>
    <scope>NUCLEOTIDE SEQUENCE</scope>
    <source>
        <strain evidence="2">Montdore</strain>
    </source>
</reference>
<organism evidence="2 3">
    <name type="scientific">Tuber aestivum</name>
    <name type="common">summer truffle</name>
    <dbReference type="NCBI Taxonomy" id="59557"/>
    <lineage>
        <taxon>Eukaryota</taxon>
        <taxon>Fungi</taxon>
        <taxon>Dikarya</taxon>
        <taxon>Ascomycota</taxon>
        <taxon>Pezizomycotina</taxon>
        <taxon>Pezizomycetes</taxon>
        <taxon>Pezizales</taxon>
        <taxon>Tuberaceae</taxon>
        <taxon>Tuber</taxon>
    </lineage>
</organism>
<proteinExistence type="predicted"/>
<protein>
    <submittedName>
        <fullName evidence="2">Uncharacterized protein</fullName>
    </submittedName>
</protein>
<accession>A0A292Q7N6</accession>
<dbReference type="AlphaFoldDB" id="A0A292Q7N6"/>
<sequence length="820" mass="89685">MLSRRYTISSPSPNPPGRDKSRVRRAKSTSHPAATRSELLAPQQRSRQAVAAAQRAYDDAIQRRNPKREHTIFRSSSVRFLPPIDDRNKTSDPGGFHSVNRQEPERSDLGSYVSYIAAGAAGSTCAGQENTASTRLRTLKQPGDGNGAFQLPTSSGSHTRRAMNLSDLGADYYSSPGSPVPSTPSSYRRLRKAKSVFSVSQMHPQRAQDKPSAALPPELSSREAMMMNRRKSTSFLRGGTEFMPDSMRRQLEEAGEDRPSQQQQQQPYVKERKPFYLSASCRRSQKPVAFPETVRAKKVPKEQSTDFISVRKAMSETARKVFGSMKRVFGVRGKLEDAFPEQHVPASRYHFSDFVPPSDLHSDIRDIPEPGSIRIRSNIVSRAPTFRTVPSFEMLHSIAGSIRDVTPNPPQSPVSTIRGVSVPTDGTSTWNSTLDRQSAPKKRLSIIDENAPHRIRESLYEPSVVVEPTQPRYEARRVYSALMKRLDEGPTNAPQEGQKYTCGPGHGSPGSGCYMAPGLGLSPEEETMFTEPDRSKPGISATAATTIRKSAAQKWGHPAGPSRDKNSDPFYIPPVPQIPVLYSPTVHKAQNIDSITAGWQEKMEGADEEQVRLIAALQALSPVPSTPRDNDVKDTQNGHGSAATLSITPPSSHAPAPVRRLCKTSSTALLSSPAGGSFGDAPSRYRRPKSMGMLRAESTCIMPPPPLRPPPSPPTISATAGQPSRDRDGNVVVAGGKFKIRGKLRMRDYYPNKTGAENSSKLRAHSGNQGLGLERSRSALAERTSRDIENAVNSQFGPVVNRRASKTLVKVESPESSAFI</sequence>
<feature type="region of interest" description="Disordered" evidence="1">
    <location>
        <begin position="549"/>
        <end position="571"/>
    </location>
</feature>